<proteinExistence type="predicted"/>
<name>A0ABR1USW8_9PEZI</name>
<gene>
    <name evidence="2" type="ORF">PG994_008143</name>
</gene>
<sequence>MATSLQLRFSFHLQTQKLLCLSQDVFSSPPPPPPPEASGSGSAPASFTGQQDEAQPTTSGGLKDDTPRKRIGIQKAKEFIDKILANSPAFNNLDDAKQDLALVEIDSLLNGNIEGFMGPIAPLTLYPYEQALLNVVNNVFQYNEDVFGIKWTDDMFKIPEDIQEATQDAEGSDDADDTEDDIY</sequence>
<dbReference type="Proteomes" id="UP001480595">
    <property type="component" value="Unassembled WGS sequence"/>
</dbReference>
<dbReference type="RefSeq" id="XP_066715039.1">
    <property type="nucleotide sequence ID" value="XM_066859552.1"/>
</dbReference>
<evidence type="ECO:0000313" key="3">
    <source>
        <dbReference type="Proteomes" id="UP001480595"/>
    </source>
</evidence>
<reference evidence="2 3" key="1">
    <citation type="submission" date="2023-01" db="EMBL/GenBank/DDBJ databases">
        <title>Analysis of 21 Apiospora genomes using comparative genomics revels a genus with tremendous synthesis potential of carbohydrate active enzymes and secondary metabolites.</title>
        <authorList>
            <person name="Sorensen T."/>
        </authorList>
    </citation>
    <scope>NUCLEOTIDE SEQUENCE [LARGE SCALE GENOMIC DNA]</scope>
    <source>
        <strain evidence="2 3">CBS 135458</strain>
    </source>
</reference>
<keyword evidence="3" id="KW-1185">Reference proteome</keyword>
<feature type="region of interest" description="Disordered" evidence="1">
    <location>
        <begin position="162"/>
        <end position="183"/>
    </location>
</feature>
<organism evidence="2 3">
    <name type="scientific">Apiospora phragmitis</name>
    <dbReference type="NCBI Taxonomy" id="2905665"/>
    <lineage>
        <taxon>Eukaryota</taxon>
        <taxon>Fungi</taxon>
        <taxon>Dikarya</taxon>
        <taxon>Ascomycota</taxon>
        <taxon>Pezizomycotina</taxon>
        <taxon>Sordariomycetes</taxon>
        <taxon>Xylariomycetidae</taxon>
        <taxon>Amphisphaeriales</taxon>
        <taxon>Apiosporaceae</taxon>
        <taxon>Apiospora</taxon>
    </lineage>
</organism>
<dbReference type="GeneID" id="92092615"/>
<dbReference type="EMBL" id="JAQQWL010000008">
    <property type="protein sequence ID" value="KAK8061777.1"/>
    <property type="molecule type" value="Genomic_DNA"/>
</dbReference>
<comment type="caution">
    <text evidence="2">The sequence shown here is derived from an EMBL/GenBank/DDBJ whole genome shotgun (WGS) entry which is preliminary data.</text>
</comment>
<feature type="compositionally biased region" description="Polar residues" evidence="1">
    <location>
        <begin position="47"/>
        <end position="60"/>
    </location>
</feature>
<feature type="compositionally biased region" description="Low complexity" evidence="1">
    <location>
        <begin position="37"/>
        <end position="46"/>
    </location>
</feature>
<feature type="region of interest" description="Disordered" evidence="1">
    <location>
        <begin position="23"/>
        <end position="68"/>
    </location>
</feature>
<evidence type="ECO:0000313" key="2">
    <source>
        <dbReference type="EMBL" id="KAK8061777.1"/>
    </source>
</evidence>
<protein>
    <submittedName>
        <fullName evidence="2">Uncharacterized protein</fullName>
    </submittedName>
</protein>
<accession>A0ABR1USW8</accession>
<evidence type="ECO:0000256" key="1">
    <source>
        <dbReference type="SAM" id="MobiDB-lite"/>
    </source>
</evidence>
<feature type="compositionally biased region" description="Acidic residues" evidence="1">
    <location>
        <begin position="170"/>
        <end position="183"/>
    </location>
</feature>